<proteinExistence type="predicted"/>
<name>A0A383EDX9_9ZZZZ</name>
<dbReference type="AlphaFoldDB" id="A0A383EDX9"/>
<sequence>MRNIILYFLFPVMAFSVNFSGDGKVMKGVKLFYNYQTAEAVKIIAAARENFPENPRVHFTWAAARMLDSEAHNPVSESYEILEGDLNEVIPILENLSDSHDDIPEYKLYLGSAIGLKARINLGKKEWVSTLVNAYRGFRIIRKIEKNHPDLMDAKLPIGIVEYFAGLNPGLVQWTAKLIGLEATRQAGLLKIEQAAS</sequence>
<accession>A0A383EDX9</accession>
<evidence type="ECO:0000313" key="1">
    <source>
        <dbReference type="EMBL" id="SVE55092.1"/>
    </source>
</evidence>
<gene>
    <name evidence="1" type="ORF">METZ01_LOCUS507946</name>
</gene>
<protein>
    <submittedName>
        <fullName evidence="1">Uncharacterized protein</fullName>
    </submittedName>
</protein>
<organism evidence="1">
    <name type="scientific">marine metagenome</name>
    <dbReference type="NCBI Taxonomy" id="408172"/>
    <lineage>
        <taxon>unclassified sequences</taxon>
        <taxon>metagenomes</taxon>
        <taxon>ecological metagenomes</taxon>
    </lineage>
</organism>
<dbReference type="EMBL" id="UINC01225154">
    <property type="protein sequence ID" value="SVE55092.1"/>
    <property type="molecule type" value="Genomic_DNA"/>
</dbReference>
<reference evidence="1" key="1">
    <citation type="submission" date="2018-05" db="EMBL/GenBank/DDBJ databases">
        <authorList>
            <person name="Lanie J.A."/>
            <person name="Ng W.-L."/>
            <person name="Kazmierczak K.M."/>
            <person name="Andrzejewski T.M."/>
            <person name="Davidsen T.M."/>
            <person name="Wayne K.J."/>
            <person name="Tettelin H."/>
            <person name="Glass J.I."/>
            <person name="Rusch D."/>
            <person name="Podicherti R."/>
            <person name="Tsui H.-C.T."/>
            <person name="Winkler M.E."/>
        </authorList>
    </citation>
    <scope>NUCLEOTIDE SEQUENCE</scope>
</reference>
<feature type="non-terminal residue" evidence="1">
    <location>
        <position position="197"/>
    </location>
</feature>
<feature type="non-terminal residue" evidence="1">
    <location>
        <position position="1"/>
    </location>
</feature>